<dbReference type="STRING" id="1616.IV73_GL001244"/>
<evidence type="ECO:0000256" key="6">
    <source>
        <dbReference type="ARBA" id="ARBA00022806"/>
    </source>
</evidence>
<dbReference type="SMART" id="SM00490">
    <property type="entry name" value="HELICc"/>
    <property type="match status" value="1"/>
</dbReference>
<dbReference type="EMBL" id="JQBP01000008">
    <property type="protein sequence ID" value="KRN74508.1"/>
    <property type="molecule type" value="Genomic_DNA"/>
</dbReference>
<dbReference type="GO" id="GO:0006355">
    <property type="term" value="P:regulation of DNA-templated transcription"/>
    <property type="evidence" value="ECO:0007669"/>
    <property type="project" value="UniProtKB-UniRule"/>
</dbReference>
<dbReference type="InterPro" id="IPR041471">
    <property type="entry name" value="UvrB_inter"/>
</dbReference>
<evidence type="ECO:0000256" key="8">
    <source>
        <dbReference type="ARBA" id="ARBA00023125"/>
    </source>
</evidence>
<dbReference type="PATRIC" id="fig|1616.3.peg.1277"/>
<dbReference type="Gene3D" id="3.90.1150.50">
    <property type="entry name" value="Transcription-repair-coupling factor, D7 domain"/>
    <property type="match status" value="1"/>
</dbReference>
<organism evidence="16 17">
    <name type="scientific">Weissella kandleri</name>
    <dbReference type="NCBI Taxonomy" id="1616"/>
    <lineage>
        <taxon>Bacteria</taxon>
        <taxon>Bacillati</taxon>
        <taxon>Bacillota</taxon>
        <taxon>Bacilli</taxon>
        <taxon>Lactobacillales</taxon>
        <taxon>Lactobacillaceae</taxon>
        <taxon>Weissella</taxon>
    </lineage>
</organism>
<dbReference type="Gene3D" id="3.30.2060.10">
    <property type="entry name" value="Penicillin-binding protein 1b domain"/>
    <property type="match status" value="1"/>
</dbReference>
<keyword evidence="3 13" id="KW-0547">Nucleotide-binding</keyword>
<dbReference type="OrthoDB" id="9804325at2"/>
<dbReference type="InterPro" id="IPR037235">
    <property type="entry name" value="TRCF-like_C_D7"/>
</dbReference>
<dbReference type="SMART" id="SM00982">
    <property type="entry name" value="TRCF"/>
    <property type="match status" value="1"/>
</dbReference>
<dbReference type="PANTHER" id="PTHR47964:SF1">
    <property type="entry name" value="ATP-DEPENDENT DNA HELICASE HOMOLOG RECG, CHLOROPLASTIC"/>
    <property type="match status" value="1"/>
</dbReference>
<comment type="caution">
    <text evidence="16">The sequence shown here is derived from an EMBL/GenBank/DDBJ whole genome shotgun (WGS) entry which is preliminary data.</text>
</comment>
<dbReference type="Pfam" id="PF02559">
    <property type="entry name" value="CarD_TRCF_RID"/>
    <property type="match status" value="1"/>
</dbReference>
<dbReference type="InterPro" id="IPR014001">
    <property type="entry name" value="Helicase_ATP-bd"/>
</dbReference>
<gene>
    <name evidence="13" type="primary">mfd</name>
    <name evidence="16" type="ORF">IV73_GL001244</name>
</gene>
<dbReference type="InterPro" id="IPR001650">
    <property type="entry name" value="Helicase_C-like"/>
</dbReference>
<dbReference type="InterPro" id="IPR036101">
    <property type="entry name" value="CarD-like/TRCF_RID_sf"/>
</dbReference>
<feature type="domain" description="Helicase ATP-binding" evidence="14">
    <location>
        <begin position="635"/>
        <end position="796"/>
    </location>
</feature>
<dbReference type="Proteomes" id="UP000051655">
    <property type="component" value="Unassembled WGS sequence"/>
</dbReference>
<dbReference type="Pfam" id="PF00270">
    <property type="entry name" value="DEAD"/>
    <property type="match status" value="1"/>
</dbReference>
<keyword evidence="4 13" id="KW-0227">DNA damage</keyword>
<dbReference type="GO" id="GO:0003678">
    <property type="term" value="F:DNA helicase activity"/>
    <property type="evidence" value="ECO:0007669"/>
    <property type="project" value="TreeGrafter"/>
</dbReference>
<comment type="similarity">
    <text evidence="10 13">In the N-terminal section; belongs to the UvrB family.</text>
</comment>
<dbReference type="SUPFAM" id="SSF143517">
    <property type="entry name" value="TRCF domain-like"/>
    <property type="match status" value="1"/>
</dbReference>
<evidence type="ECO:0000256" key="5">
    <source>
        <dbReference type="ARBA" id="ARBA00022801"/>
    </source>
</evidence>
<dbReference type="InterPro" id="IPR003711">
    <property type="entry name" value="CarD-like/TRCF_RID"/>
</dbReference>
<dbReference type="Pfam" id="PF00271">
    <property type="entry name" value="Helicase_C"/>
    <property type="match status" value="1"/>
</dbReference>
<dbReference type="NCBIfam" id="TIGR00580">
    <property type="entry name" value="mfd"/>
    <property type="match status" value="1"/>
</dbReference>
<dbReference type="GO" id="GO:0005524">
    <property type="term" value="F:ATP binding"/>
    <property type="evidence" value="ECO:0007669"/>
    <property type="project" value="UniProtKB-UniRule"/>
</dbReference>
<keyword evidence="7 13" id="KW-0067">ATP-binding</keyword>
<dbReference type="HAMAP" id="MF_00969">
    <property type="entry name" value="TRCF"/>
    <property type="match status" value="1"/>
</dbReference>
<dbReference type="Pfam" id="PF03461">
    <property type="entry name" value="TRCF"/>
    <property type="match status" value="1"/>
</dbReference>
<comment type="function">
    <text evidence="13">Couples transcription and DNA repair by recognizing RNA polymerase (RNAP) stalled at DNA lesions. Mediates ATP-dependent release of RNAP and its truncated transcript from the DNA, and recruitment of nucleotide excision repair machinery to the damaged site.</text>
</comment>
<keyword evidence="6" id="KW-0347">Helicase</keyword>
<dbReference type="Gene3D" id="3.40.50.300">
    <property type="entry name" value="P-loop containing nucleotide triphosphate hydrolases"/>
    <property type="match status" value="2"/>
</dbReference>
<comment type="subcellular location">
    <subcellularLocation>
        <location evidence="1 13">Cytoplasm</location>
    </subcellularLocation>
</comment>
<dbReference type="RefSeq" id="WP_057756346.1">
    <property type="nucleotide sequence ID" value="NZ_JQBP01000008.1"/>
</dbReference>
<dbReference type="AlphaFoldDB" id="A0A0R2JIJ6"/>
<evidence type="ECO:0000256" key="13">
    <source>
        <dbReference type="HAMAP-Rule" id="MF_00969"/>
    </source>
</evidence>
<dbReference type="InterPro" id="IPR027417">
    <property type="entry name" value="P-loop_NTPase"/>
</dbReference>
<dbReference type="SUPFAM" id="SSF52540">
    <property type="entry name" value="P-loop containing nucleoside triphosphate hydrolases"/>
    <property type="match status" value="4"/>
</dbReference>
<evidence type="ECO:0000256" key="10">
    <source>
        <dbReference type="ARBA" id="ARBA00061104"/>
    </source>
</evidence>
<evidence type="ECO:0000256" key="4">
    <source>
        <dbReference type="ARBA" id="ARBA00022763"/>
    </source>
</evidence>
<keyword evidence="8 13" id="KW-0238">DNA-binding</keyword>
<evidence type="ECO:0000256" key="11">
    <source>
        <dbReference type="ARBA" id="ARBA00061399"/>
    </source>
</evidence>
<dbReference type="CDD" id="cd17991">
    <property type="entry name" value="DEXHc_TRCF"/>
    <property type="match status" value="1"/>
</dbReference>
<sequence>MQLSDILVKNDQFEKLTQKLARGGRHVLTGVLGGARAVYLHGLWSKLQIPVLVVADSQFHAQQLTEDLTSLVGAEHVVYFPTEETISAQVAITSLEVVQARVEALEHLQNDPRAVVVTGYTGVTQYLPTVETFNQAQLKIDFQKTDYDLKALQAQLIMMGYQRTEAVFNPGEFSVRGSIIDVYPLNHENPVRMDFFDTELDSLRYFNSEDQKSLDPLDELQILPVTDLITTPQQLKSAQTNFELAFTKARDALEGAQKRHLTENLGPLIEALKQGTVLPEMRQYLGYLYPEKTRLMDYLPADGLLVLDDYPRALENAKQVERDTLEWWTDRQAEQLVLPNPDLGTPLVAGVASDEHRSLVLSPLARSIGNLKQDSLTQMIVRPAQQFYNQMPVLKSELDRWQKQQFTVIFLTNTGERQEKLAQTFSDFKITANQVNNQDYKVGRTQIGVLELHGGFEIPSLKLVVLTEKEIFQTVVKRAPRRQTLSNAERIKSYNELKVGDYVVHVNHGIGIYQGITTLETRGVKQDYITIQYQGSGKVFIPITQLDLVQKYVSAGEKAPKLNKLGGTEWAKAKRKVAAKVEDIADELLQLYAEREAKRGFAFSADNDRMRQFEAAFPYPETLDQLQATAEIKKDMEKIQPMDRLLVGDVGFGKTEVAFRAAFKALNDHKQVAMLVPTTILAQQHFESIQARFEGTGVKVAMLSRFQTAKETREITQALKDHTLDMVVGTHKILSKSMGFDDLGLLIIDEEQRFGVKHKERLKQLKTSVDVLTLTATPIPRTLNMAMVGARDLSVLETPPANRFPIQTYVMEQNGREIALAIEREMARGGQTFYLHNRVEDIEKARAYVESLVPDARVAVIHGRMTETQLEGILYDFIQGDYDVLVTTTIIETGVDIPNANTLIVESADRMGLAQLYQIRGRVGRSYNLAYAYFMYPVNRTLSEVGEHRLEAIRDFTELGSGFKIAMRDLSIRGAGDLLGSQQHGFINSVGYDLYMQMLQEAVQAKQGKVVEQKKADAELNLNVEAYLPINYIPGGAQKIEFYQRISRAKNNDQFMEIEDDLLDRYGELPTAAVKLLQVASIKRYADQVGIAKIDHDRQTNNLLHVTFGPEADLGQVDWLKLLEAQHLRGKTIGVNPARIDIVIQPKMTEADWLTGLEHFLEALNEQTNVKSATK</sequence>
<name>A0A0R2JIJ6_9LACO</name>
<dbReference type="Gene3D" id="3.40.50.11180">
    <property type="match status" value="1"/>
</dbReference>
<dbReference type="Pfam" id="PF17757">
    <property type="entry name" value="UvrB_inter"/>
    <property type="match status" value="1"/>
</dbReference>
<dbReference type="SMART" id="SM00487">
    <property type="entry name" value="DEXDc"/>
    <property type="match status" value="1"/>
</dbReference>
<evidence type="ECO:0000259" key="14">
    <source>
        <dbReference type="PROSITE" id="PS51192"/>
    </source>
</evidence>
<accession>A0A0R2JIJ6</accession>
<dbReference type="SMART" id="SM01058">
    <property type="entry name" value="CarD_TRCF"/>
    <property type="match status" value="1"/>
</dbReference>
<dbReference type="PANTHER" id="PTHR47964">
    <property type="entry name" value="ATP-DEPENDENT DNA HELICASE HOMOLOG RECG, CHLOROPLASTIC"/>
    <property type="match status" value="1"/>
</dbReference>
<dbReference type="SUPFAM" id="SSF141259">
    <property type="entry name" value="CarD-like"/>
    <property type="match status" value="1"/>
</dbReference>
<keyword evidence="9 13" id="KW-0234">DNA repair</keyword>
<reference evidence="16 17" key="1">
    <citation type="journal article" date="2015" name="Genome Announc.">
        <title>Expanding the biotechnology potential of lactobacilli through comparative genomics of 213 strains and associated genera.</title>
        <authorList>
            <person name="Sun Z."/>
            <person name="Harris H.M."/>
            <person name="McCann A."/>
            <person name="Guo C."/>
            <person name="Argimon S."/>
            <person name="Zhang W."/>
            <person name="Yang X."/>
            <person name="Jeffery I.B."/>
            <person name="Cooney J.C."/>
            <person name="Kagawa T.F."/>
            <person name="Liu W."/>
            <person name="Song Y."/>
            <person name="Salvetti E."/>
            <person name="Wrobel A."/>
            <person name="Rasinkangas P."/>
            <person name="Parkhill J."/>
            <person name="Rea M.C."/>
            <person name="O'Sullivan O."/>
            <person name="Ritari J."/>
            <person name="Douillard F.P."/>
            <person name="Paul Ross R."/>
            <person name="Yang R."/>
            <person name="Briner A.E."/>
            <person name="Felis G.E."/>
            <person name="de Vos W.M."/>
            <person name="Barrangou R."/>
            <person name="Klaenhammer T.R."/>
            <person name="Caufield P.W."/>
            <person name="Cui Y."/>
            <person name="Zhang H."/>
            <person name="O'Toole P.W."/>
        </authorList>
    </citation>
    <scope>NUCLEOTIDE SEQUENCE [LARGE SCALE GENOMIC DNA]</scope>
    <source>
        <strain evidence="16 17">DSM 20593</strain>
    </source>
</reference>
<dbReference type="GO" id="GO:0005737">
    <property type="term" value="C:cytoplasm"/>
    <property type="evidence" value="ECO:0007669"/>
    <property type="project" value="UniProtKB-SubCell"/>
</dbReference>
<evidence type="ECO:0000256" key="7">
    <source>
        <dbReference type="ARBA" id="ARBA00022840"/>
    </source>
</evidence>
<dbReference type="GO" id="GO:0016787">
    <property type="term" value="F:hydrolase activity"/>
    <property type="evidence" value="ECO:0007669"/>
    <property type="project" value="UniProtKB-KW"/>
</dbReference>
<evidence type="ECO:0000256" key="9">
    <source>
        <dbReference type="ARBA" id="ARBA00023204"/>
    </source>
</evidence>
<dbReference type="InterPro" id="IPR005118">
    <property type="entry name" value="TRCF_C"/>
</dbReference>
<dbReference type="InterPro" id="IPR011545">
    <property type="entry name" value="DEAD/DEAH_box_helicase_dom"/>
</dbReference>
<keyword evidence="17" id="KW-1185">Reference proteome</keyword>
<proteinExistence type="inferred from homology"/>
<keyword evidence="2 13" id="KW-0963">Cytoplasm</keyword>
<dbReference type="PROSITE" id="PS51192">
    <property type="entry name" value="HELICASE_ATP_BIND_1"/>
    <property type="match status" value="1"/>
</dbReference>
<protein>
    <recommendedName>
        <fullName evidence="12 13">Transcription-repair-coupling factor</fullName>
        <shortName evidence="13">TRCF</shortName>
        <ecNumber evidence="13">3.6.4.-</ecNumber>
    </recommendedName>
</protein>
<evidence type="ECO:0000256" key="12">
    <source>
        <dbReference type="ARBA" id="ARBA00070128"/>
    </source>
</evidence>
<evidence type="ECO:0000256" key="1">
    <source>
        <dbReference type="ARBA" id="ARBA00004496"/>
    </source>
</evidence>
<dbReference type="FunFam" id="3.40.50.300:FF:000546">
    <property type="entry name" value="Transcription-repair-coupling factor"/>
    <property type="match status" value="1"/>
</dbReference>
<dbReference type="GO" id="GO:0003684">
    <property type="term" value="F:damaged DNA binding"/>
    <property type="evidence" value="ECO:0007669"/>
    <property type="project" value="InterPro"/>
</dbReference>
<evidence type="ECO:0000313" key="16">
    <source>
        <dbReference type="EMBL" id="KRN74508.1"/>
    </source>
</evidence>
<evidence type="ECO:0000259" key="15">
    <source>
        <dbReference type="PROSITE" id="PS51194"/>
    </source>
</evidence>
<evidence type="ECO:0000313" key="17">
    <source>
        <dbReference type="Proteomes" id="UP000051655"/>
    </source>
</evidence>
<dbReference type="InterPro" id="IPR047112">
    <property type="entry name" value="RecG/Mfd"/>
</dbReference>
<dbReference type="GO" id="GO:0000716">
    <property type="term" value="P:transcription-coupled nucleotide-excision repair, DNA damage recognition"/>
    <property type="evidence" value="ECO:0007669"/>
    <property type="project" value="UniProtKB-UniRule"/>
</dbReference>
<keyword evidence="5 13" id="KW-0378">Hydrolase</keyword>
<feature type="domain" description="Helicase C-terminal" evidence="15">
    <location>
        <begin position="814"/>
        <end position="971"/>
    </location>
</feature>
<dbReference type="PROSITE" id="PS51194">
    <property type="entry name" value="HELICASE_CTER"/>
    <property type="match status" value="1"/>
</dbReference>
<dbReference type="EC" id="3.6.4.-" evidence="13"/>
<evidence type="ECO:0000256" key="3">
    <source>
        <dbReference type="ARBA" id="ARBA00022741"/>
    </source>
</evidence>
<dbReference type="Gene3D" id="2.40.10.170">
    <property type="match status" value="1"/>
</dbReference>
<comment type="similarity">
    <text evidence="11 13">In the C-terminal section; belongs to the helicase family. RecG subfamily.</text>
</comment>
<evidence type="ECO:0000256" key="2">
    <source>
        <dbReference type="ARBA" id="ARBA00022490"/>
    </source>
</evidence>
<dbReference type="InterPro" id="IPR004576">
    <property type="entry name" value="Mfd"/>
</dbReference>